<keyword evidence="1" id="KW-0472">Membrane</keyword>
<dbReference type="EMBL" id="JAHVHU010000014">
    <property type="protein sequence ID" value="MBY5959476.1"/>
    <property type="molecule type" value="Genomic_DNA"/>
</dbReference>
<keyword evidence="1" id="KW-0812">Transmembrane</keyword>
<dbReference type="AlphaFoldDB" id="A0A953HZC4"/>
<evidence type="ECO:0000313" key="3">
    <source>
        <dbReference type="Proteomes" id="UP000753961"/>
    </source>
</evidence>
<evidence type="ECO:0000256" key="1">
    <source>
        <dbReference type="SAM" id="Phobius"/>
    </source>
</evidence>
<dbReference type="RefSeq" id="WP_222581012.1">
    <property type="nucleotide sequence ID" value="NZ_JAHVHU010000014.1"/>
</dbReference>
<evidence type="ECO:0000313" key="2">
    <source>
        <dbReference type="EMBL" id="MBY5959476.1"/>
    </source>
</evidence>
<keyword evidence="1" id="KW-1133">Transmembrane helix</keyword>
<protein>
    <submittedName>
        <fullName evidence="2">Uncharacterized protein</fullName>
    </submittedName>
</protein>
<comment type="caution">
    <text evidence="2">The sequence shown here is derived from an EMBL/GenBank/DDBJ whole genome shotgun (WGS) entry which is preliminary data.</text>
</comment>
<feature type="transmembrane region" description="Helical" evidence="1">
    <location>
        <begin position="40"/>
        <end position="59"/>
    </location>
</feature>
<accession>A0A953HZC4</accession>
<gene>
    <name evidence="2" type="ORF">KUV50_15095</name>
</gene>
<keyword evidence="3" id="KW-1185">Reference proteome</keyword>
<organism evidence="2 3">
    <name type="scientific">Membranihabitans marinus</name>
    <dbReference type="NCBI Taxonomy" id="1227546"/>
    <lineage>
        <taxon>Bacteria</taxon>
        <taxon>Pseudomonadati</taxon>
        <taxon>Bacteroidota</taxon>
        <taxon>Saprospiria</taxon>
        <taxon>Saprospirales</taxon>
        <taxon>Saprospiraceae</taxon>
        <taxon>Membranihabitans</taxon>
    </lineage>
</organism>
<sequence length="393" mass="44930">MQRLPIIGPNSINDLSEKEIAFYIKDLNWTVLTPGTVFFMWYRMIGLIGFFGLLSWNIVSAQHNPFDGFTALRSGAGARSIGLSESNGAEVNRDFSVWTVNPAGIAPGSWSNVALHSSFFVDGIRSVALTGLVSRDSVWPIAVGLTRTSFGENIRYDVEGNRIGTFQAAVTELGIGTRRRLGDRFFLGASMYYDWRTIDFYNSHVLQFHMGAVFQADQRSSYGITLKNLGYELIPFDIERHGLPLDLSVYWRKELNYLPFTLHLQMQKLNLWNKLTYQNPFQNTNQNISEPDVEPSRMNEFVSEVLRHMVVGGEFAFGAPEKVWLRFSYDHWRNLQLGIPGIRSLEGVALGFGVKIKLFRIDYTWQKLYFDSGSHQVSLAFRLFEKDRRQRGF</sequence>
<proteinExistence type="predicted"/>
<dbReference type="Proteomes" id="UP000753961">
    <property type="component" value="Unassembled WGS sequence"/>
</dbReference>
<reference evidence="2" key="1">
    <citation type="submission" date="2021-06" db="EMBL/GenBank/DDBJ databases">
        <title>44 bacteria genomes isolated from Dapeng, Shenzhen.</title>
        <authorList>
            <person name="Zheng W."/>
            <person name="Yu S."/>
            <person name="Huang Y."/>
        </authorList>
    </citation>
    <scope>NUCLEOTIDE SEQUENCE</scope>
    <source>
        <strain evidence="2">DP5N28-2</strain>
    </source>
</reference>
<name>A0A953HZC4_9BACT</name>